<dbReference type="EMBL" id="WHUG01000004">
    <property type="protein sequence ID" value="MQA39030.1"/>
    <property type="molecule type" value="Genomic_DNA"/>
</dbReference>
<evidence type="ECO:0000313" key="2">
    <source>
        <dbReference type="Proteomes" id="UP000440498"/>
    </source>
</evidence>
<keyword evidence="2" id="KW-1185">Reference proteome</keyword>
<proteinExistence type="predicted"/>
<dbReference type="Proteomes" id="UP000440498">
    <property type="component" value="Unassembled WGS sequence"/>
</dbReference>
<evidence type="ECO:0000313" key="1">
    <source>
        <dbReference type="EMBL" id="MQA39030.1"/>
    </source>
</evidence>
<name>A0A6A7N273_9BURK</name>
<protein>
    <submittedName>
        <fullName evidence="1">Uncharacterized protein</fullName>
    </submittedName>
</protein>
<gene>
    <name evidence="1" type="ORF">GEV02_12770</name>
</gene>
<reference evidence="1 2" key="1">
    <citation type="submission" date="2019-10" db="EMBL/GenBank/DDBJ databases">
        <title>Two novel species isolated from a subtropical stream in China.</title>
        <authorList>
            <person name="Lu H."/>
        </authorList>
    </citation>
    <scope>NUCLEOTIDE SEQUENCE [LARGE SCALE GENOMIC DNA]</scope>
    <source>
        <strain evidence="1 2">FT29W</strain>
    </source>
</reference>
<accession>A0A6A7N273</accession>
<sequence length="62" mass="6745">MSIQRDVVAYHLAQGESRAEVCAVVGRCFDLHCIDTGTEFVLTRGRGAGITYLVTISAKETQ</sequence>
<dbReference type="AlphaFoldDB" id="A0A6A7N273"/>
<organism evidence="1 2">
    <name type="scientific">Rugamonas aquatica</name>
    <dbReference type="NCBI Taxonomy" id="2743357"/>
    <lineage>
        <taxon>Bacteria</taxon>
        <taxon>Pseudomonadati</taxon>
        <taxon>Pseudomonadota</taxon>
        <taxon>Betaproteobacteria</taxon>
        <taxon>Burkholderiales</taxon>
        <taxon>Oxalobacteraceae</taxon>
        <taxon>Telluria group</taxon>
        <taxon>Rugamonas</taxon>
    </lineage>
</organism>
<dbReference type="RefSeq" id="WP_152838328.1">
    <property type="nucleotide sequence ID" value="NZ_WHUG01000004.1"/>
</dbReference>
<comment type="caution">
    <text evidence="1">The sequence shown here is derived from an EMBL/GenBank/DDBJ whole genome shotgun (WGS) entry which is preliminary data.</text>
</comment>